<keyword evidence="9" id="KW-0456">Lyase</keyword>
<evidence type="ECO:0000256" key="2">
    <source>
        <dbReference type="ARBA" id="ARBA00001913"/>
    </source>
</evidence>
<dbReference type="GO" id="GO:0045490">
    <property type="term" value="P:pectin catabolic process"/>
    <property type="evidence" value="ECO:0007669"/>
    <property type="project" value="TreeGrafter"/>
</dbReference>
<keyword evidence="6" id="KW-0964">Secreted</keyword>
<feature type="compositionally biased region" description="Gly residues" evidence="12">
    <location>
        <begin position="221"/>
        <end position="241"/>
    </location>
</feature>
<protein>
    <recommendedName>
        <fullName evidence="11">Probable pectate lyase F</fullName>
        <ecNumber evidence="5">4.2.2.2</ecNumber>
    </recommendedName>
</protein>
<gene>
    <name evidence="14" type="ORF">E8E12_003588</name>
</gene>
<feature type="region of interest" description="Disordered" evidence="12">
    <location>
        <begin position="21"/>
        <end position="93"/>
    </location>
</feature>
<evidence type="ECO:0000256" key="3">
    <source>
        <dbReference type="ARBA" id="ARBA00004613"/>
    </source>
</evidence>
<dbReference type="AlphaFoldDB" id="A0A9P5BYY0"/>
<feature type="compositionally biased region" description="Low complexity" evidence="12">
    <location>
        <begin position="183"/>
        <end position="207"/>
    </location>
</feature>
<comment type="catalytic activity">
    <reaction evidence="1">
        <text>Eliminative cleavage of (1-&gt;4)-alpha-D-galacturonan to give oligosaccharides with 4-deoxy-alpha-D-galact-4-enuronosyl groups at their non-reducing ends.</text>
        <dbReference type="EC" id="4.2.2.2"/>
    </reaction>
</comment>
<evidence type="ECO:0000313" key="15">
    <source>
        <dbReference type="Proteomes" id="UP000758155"/>
    </source>
</evidence>
<keyword evidence="7 13" id="KW-0732">Signal</keyword>
<feature type="compositionally biased region" description="Basic and acidic residues" evidence="12">
    <location>
        <begin position="130"/>
        <end position="173"/>
    </location>
</feature>
<evidence type="ECO:0000256" key="6">
    <source>
        <dbReference type="ARBA" id="ARBA00022525"/>
    </source>
</evidence>
<evidence type="ECO:0000256" key="13">
    <source>
        <dbReference type="SAM" id="SignalP"/>
    </source>
</evidence>
<comment type="caution">
    <text evidence="14">The sequence shown here is derived from an EMBL/GenBank/DDBJ whole genome shotgun (WGS) entry which is preliminary data.</text>
</comment>
<evidence type="ECO:0000256" key="4">
    <source>
        <dbReference type="ARBA" id="ARBA00006463"/>
    </source>
</evidence>
<sequence length="476" mass="46318">MRFSLSTIATAALVLSVSAVPHRGHGKGRNGTDTGEHGGKGAGSGHGTSQSGLFGSPGSAAPTALPKLSVKPPGLALTTAPTALPTGGADLSTISFELPSSAAGKFVGMSKAKSDDSESTDSSESSDQGSDDKPSESGKSSGDSEGKGSSSDDKQTSSGSDKGESPGSDDKETSSGSGDEESSSGSGEESLSGSGSESSNDESSSGSDDSDGEESSSDSGSGSGGKPPGGSSSGGSSGGGSNSTAPSTPSSGGSTASGSFPAAAGESTLSALMEVTDFDGGMVKFGRGVSCSAGEGGDSDAVFIVADGGSLSNVIIGADQIEGVHCAGACTITNVWWEAVCEDALSFKGNGDGTVSGGGAKGAQDKVVQHNGVGTISISGFYVEDFGKLYRSCGNCKTQGERHVKIDGVTASGGSATLIGINSNFGDTATITNSCVTNTKVICQEFKGTSPGNEPEEISSGPSSACIYTDADINAC</sequence>
<dbReference type="Proteomes" id="UP000758155">
    <property type="component" value="Unassembled WGS sequence"/>
</dbReference>
<evidence type="ECO:0000256" key="10">
    <source>
        <dbReference type="ARBA" id="ARBA00025679"/>
    </source>
</evidence>
<dbReference type="SUPFAM" id="SSF51126">
    <property type="entry name" value="Pectin lyase-like"/>
    <property type="match status" value="1"/>
</dbReference>
<keyword evidence="8" id="KW-0106">Calcium</keyword>
<comment type="subcellular location">
    <subcellularLocation>
        <location evidence="3">Secreted</location>
    </subcellularLocation>
</comment>
<comment type="similarity">
    <text evidence="4">Belongs to the polysaccharide lyase 3 family.</text>
</comment>
<accession>A0A9P5BYY0</accession>
<dbReference type="GO" id="GO:0005576">
    <property type="term" value="C:extracellular region"/>
    <property type="evidence" value="ECO:0007669"/>
    <property type="project" value="UniProtKB-SubCell"/>
</dbReference>
<feature type="compositionally biased region" description="Low complexity" evidence="12">
    <location>
        <begin position="242"/>
        <end position="259"/>
    </location>
</feature>
<dbReference type="OrthoDB" id="441042at2759"/>
<feature type="chain" id="PRO_5040344193" description="Probable pectate lyase F" evidence="13">
    <location>
        <begin position="20"/>
        <end position="476"/>
    </location>
</feature>
<evidence type="ECO:0000256" key="8">
    <source>
        <dbReference type="ARBA" id="ARBA00022837"/>
    </source>
</evidence>
<dbReference type="Pfam" id="PF03211">
    <property type="entry name" value="Pectate_lyase"/>
    <property type="match status" value="1"/>
</dbReference>
<dbReference type="EC" id="4.2.2.2" evidence="5"/>
<dbReference type="Gene3D" id="2.160.20.10">
    <property type="entry name" value="Single-stranded right-handed beta-helix, Pectin lyase-like"/>
    <property type="match status" value="1"/>
</dbReference>
<proteinExistence type="inferred from homology"/>
<reference evidence="14" key="1">
    <citation type="submission" date="2019-04" db="EMBL/GenBank/DDBJ databases">
        <title>Sequencing of skin fungus with MAO and IRED activity.</title>
        <authorList>
            <person name="Marsaioli A.J."/>
            <person name="Bonatto J.M.C."/>
            <person name="Reis Junior O."/>
        </authorList>
    </citation>
    <scope>NUCLEOTIDE SEQUENCE</scope>
    <source>
        <strain evidence="14">28M1</strain>
    </source>
</reference>
<comment type="function">
    <text evidence="10">Pectinolytic enzyme consist of four classes of enzymes: pectin lyase, polygalacturonase, pectin methylesterase and rhamnogalacturonase. Among pectinolytic enzymes, pectin lyase is the most important in depolymerization of pectin, since it cleaves internal glycosidic bonds of highly methylated pectins. Favors pectate, the anion, over pectin, the methyl ester.</text>
</comment>
<dbReference type="InterPro" id="IPR004898">
    <property type="entry name" value="Pectate_lyase_PlyH/PlyE-like"/>
</dbReference>
<organism evidence="14 15">
    <name type="scientific">Didymella heteroderae</name>
    <dbReference type="NCBI Taxonomy" id="1769908"/>
    <lineage>
        <taxon>Eukaryota</taxon>
        <taxon>Fungi</taxon>
        <taxon>Dikarya</taxon>
        <taxon>Ascomycota</taxon>
        <taxon>Pezizomycotina</taxon>
        <taxon>Dothideomycetes</taxon>
        <taxon>Pleosporomycetidae</taxon>
        <taxon>Pleosporales</taxon>
        <taxon>Pleosporineae</taxon>
        <taxon>Didymellaceae</taxon>
        <taxon>Didymella</taxon>
    </lineage>
</organism>
<keyword evidence="15" id="KW-1185">Reference proteome</keyword>
<feature type="compositionally biased region" description="Low complexity" evidence="12">
    <location>
        <begin position="72"/>
        <end position="89"/>
    </location>
</feature>
<evidence type="ECO:0000313" key="14">
    <source>
        <dbReference type="EMBL" id="KAF3036545.1"/>
    </source>
</evidence>
<dbReference type="EMBL" id="SWKV01000049">
    <property type="protein sequence ID" value="KAF3036545.1"/>
    <property type="molecule type" value="Genomic_DNA"/>
</dbReference>
<evidence type="ECO:0000256" key="5">
    <source>
        <dbReference type="ARBA" id="ARBA00012272"/>
    </source>
</evidence>
<dbReference type="InterPro" id="IPR011050">
    <property type="entry name" value="Pectin_lyase_fold/virulence"/>
</dbReference>
<evidence type="ECO:0000256" key="11">
    <source>
        <dbReference type="ARBA" id="ARBA00039895"/>
    </source>
</evidence>
<dbReference type="PANTHER" id="PTHR33407">
    <property type="entry name" value="PECTATE LYASE F-RELATED"/>
    <property type="match status" value="1"/>
</dbReference>
<dbReference type="InterPro" id="IPR012334">
    <property type="entry name" value="Pectin_lyas_fold"/>
</dbReference>
<feature type="signal peptide" evidence="13">
    <location>
        <begin position="1"/>
        <end position="19"/>
    </location>
</feature>
<evidence type="ECO:0000256" key="7">
    <source>
        <dbReference type="ARBA" id="ARBA00022729"/>
    </source>
</evidence>
<name>A0A9P5BYY0_9PLEO</name>
<feature type="region of interest" description="Disordered" evidence="12">
    <location>
        <begin position="107"/>
        <end position="261"/>
    </location>
</feature>
<comment type="cofactor">
    <cofactor evidence="2">
        <name>Ca(2+)</name>
        <dbReference type="ChEBI" id="CHEBI:29108"/>
    </cofactor>
</comment>
<dbReference type="GO" id="GO:0030570">
    <property type="term" value="F:pectate lyase activity"/>
    <property type="evidence" value="ECO:0007669"/>
    <property type="project" value="UniProtKB-EC"/>
</dbReference>
<evidence type="ECO:0000256" key="9">
    <source>
        <dbReference type="ARBA" id="ARBA00023239"/>
    </source>
</evidence>
<evidence type="ECO:0000256" key="12">
    <source>
        <dbReference type="SAM" id="MobiDB-lite"/>
    </source>
</evidence>
<evidence type="ECO:0000256" key="1">
    <source>
        <dbReference type="ARBA" id="ARBA00000695"/>
    </source>
</evidence>
<dbReference type="PANTHER" id="PTHR33407:SF9">
    <property type="entry name" value="PECTATE LYASE F-RELATED"/>
    <property type="match status" value="1"/>
</dbReference>